<dbReference type="InterPro" id="IPR036185">
    <property type="entry name" value="DNA_heli_DnaB-like_N_sf"/>
</dbReference>
<evidence type="ECO:0000256" key="8">
    <source>
        <dbReference type="ARBA" id="ARBA00022833"/>
    </source>
</evidence>
<keyword evidence="6 12" id="KW-0479">Metal-binding</keyword>
<comment type="function">
    <text evidence="12 13">RNA polymerase that catalyzes the synthesis of short RNA molecules used as primers for DNA polymerase during DNA replication.</text>
</comment>
<evidence type="ECO:0000313" key="16">
    <source>
        <dbReference type="EMBL" id="RCX13817.1"/>
    </source>
</evidence>
<dbReference type="SMART" id="SM00493">
    <property type="entry name" value="TOPRIM"/>
    <property type="match status" value="1"/>
</dbReference>
<dbReference type="InterPro" id="IPR050219">
    <property type="entry name" value="DnaG_primase"/>
</dbReference>
<evidence type="ECO:0000256" key="6">
    <source>
        <dbReference type="ARBA" id="ARBA00022723"/>
    </source>
</evidence>
<dbReference type="CDD" id="cd03364">
    <property type="entry name" value="TOPRIM_DnaG_primases"/>
    <property type="match status" value="1"/>
</dbReference>
<dbReference type="PANTHER" id="PTHR30313:SF2">
    <property type="entry name" value="DNA PRIMASE"/>
    <property type="match status" value="1"/>
</dbReference>
<keyword evidence="5 12" id="KW-0235">DNA replication</keyword>
<evidence type="ECO:0000256" key="1">
    <source>
        <dbReference type="ARBA" id="ARBA00022478"/>
    </source>
</evidence>
<dbReference type="GO" id="GO:0005737">
    <property type="term" value="C:cytoplasm"/>
    <property type="evidence" value="ECO:0007669"/>
    <property type="project" value="TreeGrafter"/>
</dbReference>
<organism evidence="16 17">
    <name type="scientific">Anaerobacterium chartisolvens</name>
    <dbReference type="NCBI Taxonomy" id="1297424"/>
    <lineage>
        <taxon>Bacteria</taxon>
        <taxon>Bacillati</taxon>
        <taxon>Bacillota</taxon>
        <taxon>Clostridia</taxon>
        <taxon>Eubacteriales</taxon>
        <taxon>Oscillospiraceae</taxon>
        <taxon>Anaerobacterium</taxon>
    </lineage>
</organism>
<dbReference type="InterPro" id="IPR006295">
    <property type="entry name" value="DNA_primase_DnaG"/>
</dbReference>
<dbReference type="InterPro" id="IPR030846">
    <property type="entry name" value="DnaG_bac"/>
</dbReference>
<comment type="catalytic activity">
    <reaction evidence="12">
        <text>ssDNA + n NTP = ssDNA/pppN(pN)n-1 hybrid + (n-1) diphosphate.</text>
        <dbReference type="EC" id="2.7.7.101"/>
    </reaction>
</comment>
<dbReference type="HAMAP" id="MF_00974">
    <property type="entry name" value="DNA_primase_DnaG"/>
    <property type="match status" value="1"/>
</dbReference>
<keyword evidence="7 12" id="KW-0863">Zinc-finger</keyword>
<dbReference type="GO" id="GO:0005524">
    <property type="term" value="F:ATP binding"/>
    <property type="evidence" value="ECO:0007669"/>
    <property type="project" value="InterPro"/>
</dbReference>
<dbReference type="Gene3D" id="3.40.1360.10">
    <property type="match status" value="1"/>
</dbReference>
<keyword evidence="2 12" id="KW-0639">Primosome</keyword>
<dbReference type="Pfam" id="PF10410">
    <property type="entry name" value="DnaB_bind"/>
    <property type="match status" value="1"/>
</dbReference>
<evidence type="ECO:0000259" key="15">
    <source>
        <dbReference type="PROSITE" id="PS50880"/>
    </source>
</evidence>
<keyword evidence="4 12" id="KW-0548">Nucleotidyltransferase</keyword>
<dbReference type="SUPFAM" id="SSF57783">
    <property type="entry name" value="Zinc beta-ribbon"/>
    <property type="match status" value="1"/>
</dbReference>
<feature type="zinc finger region" description="CHC2-type" evidence="12 14">
    <location>
        <begin position="40"/>
        <end position="64"/>
    </location>
</feature>
<evidence type="ECO:0000256" key="3">
    <source>
        <dbReference type="ARBA" id="ARBA00022679"/>
    </source>
</evidence>
<dbReference type="FunFam" id="3.90.580.10:FF:000001">
    <property type="entry name" value="DNA primase"/>
    <property type="match status" value="1"/>
</dbReference>
<keyword evidence="11 12" id="KW-0804">Transcription</keyword>
<dbReference type="Gene3D" id="3.90.580.10">
    <property type="entry name" value="Zinc finger, CHC2-type domain"/>
    <property type="match status" value="1"/>
</dbReference>
<evidence type="ECO:0000256" key="13">
    <source>
        <dbReference type="PIRNR" id="PIRNR002811"/>
    </source>
</evidence>
<evidence type="ECO:0000256" key="9">
    <source>
        <dbReference type="ARBA" id="ARBA00022842"/>
    </source>
</evidence>
<dbReference type="GO" id="GO:0003678">
    <property type="term" value="F:DNA helicase activity"/>
    <property type="evidence" value="ECO:0007669"/>
    <property type="project" value="InterPro"/>
</dbReference>
<evidence type="ECO:0000256" key="12">
    <source>
        <dbReference type="HAMAP-Rule" id="MF_00974"/>
    </source>
</evidence>
<comment type="domain">
    <text evidence="12">Contains an N-terminal zinc-binding domain, a central core domain that contains the primase activity, and a C-terminal DnaB-binding domain.</text>
</comment>
<dbReference type="Pfam" id="PF01807">
    <property type="entry name" value="Zn_ribbon_DnaG"/>
    <property type="match status" value="1"/>
</dbReference>
<dbReference type="GO" id="GO:0008270">
    <property type="term" value="F:zinc ion binding"/>
    <property type="evidence" value="ECO:0007669"/>
    <property type="project" value="UniProtKB-UniRule"/>
</dbReference>
<dbReference type="Proteomes" id="UP000253034">
    <property type="component" value="Unassembled WGS sequence"/>
</dbReference>
<dbReference type="OrthoDB" id="9803773at2"/>
<dbReference type="InterPro" id="IPR019475">
    <property type="entry name" value="DNA_primase_DnaB-bd"/>
</dbReference>
<keyword evidence="1 12" id="KW-0240">DNA-directed RNA polymerase</keyword>
<keyword evidence="17" id="KW-1185">Reference proteome</keyword>
<dbReference type="GO" id="GO:1990077">
    <property type="term" value="C:primosome complex"/>
    <property type="evidence" value="ECO:0007669"/>
    <property type="project" value="UniProtKB-KW"/>
</dbReference>
<dbReference type="InterPro" id="IPR013264">
    <property type="entry name" value="DNAG_N"/>
</dbReference>
<dbReference type="InterPro" id="IPR002694">
    <property type="entry name" value="Znf_CHC2"/>
</dbReference>
<dbReference type="GO" id="GO:0006269">
    <property type="term" value="P:DNA replication, synthesis of primer"/>
    <property type="evidence" value="ECO:0007669"/>
    <property type="project" value="UniProtKB-UniRule"/>
</dbReference>
<dbReference type="AlphaFoldDB" id="A0A369B055"/>
<comment type="similarity">
    <text evidence="12 13">Belongs to the DnaG primase family.</text>
</comment>
<keyword evidence="9" id="KW-0460">Magnesium</keyword>
<evidence type="ECO:0000256" key="5">
    <source>
        <dbReference type="ARBA" id="ARBA00022705"/>
    </source>
</evidence>
<comment type="cofactor">
    <cofactor evidence="12 13 14">
        <name>Zn(2+)</name>
        <dbReference type="ChEBI" id="CHEBI:29105"/>
    </cofactor>
    <text evidence="12 13 14">Binds 1 zinc ion per monomer.</text>
</comment>
<dbReference type="Gene3D" id="3.90.980.10">
    <property type="entry name" value="DNA primase, catalytic core, N-terminal domain"/>
    <property type="match status" value="1"/>
</dbReference>
<dbReference type="NCBIfam" id="TIGR01391">
    <property type="entry name" value="dnaG"/>
    <property type="match status" value="1"/>
</dbReference>
<evidence type="ECO:0000256" key="10">
    <source>
        <dbReference type="ARBA" id="ARBA00023125"/>
    </source>
</evidence>
<dbReference type="SUPFAM" id="SSF48024">
    <property type="entry name" value="N-terminal domain of DnaB helicase"/>
    <property type="match status" value="1"/>
</dbReference>
<dbReference type="SMART" id="SM00400">
    <property type="entry name" value="ZnF_CHCC"/>
    <property type="match status" value="1"/>
</dbReference>
<evidence type="ECO:0000256" key="14">
    <source>
        <dbReference type="PIRSR" id="PIRSR002811-1"/>
    </source>
</evidence>
<protein>
    <recommendedName>
        <fullName evidence="12 13">DNA primase</fullName>
        <ecNumber evidence="12">2.7.7.101</ecNumber>
    </recommendedName>
</protein>
<dbReference type="InterPro" id="IPR006171">
    <property type="entry name" value="TOPRIM_dom"/>
</dbReference>
<dbReference type="RefSeq" id="WP_114298454.1">
    <property type="nucleotide sequence ID" value="NZ_QPJT01000016.1"/>
</dbReference>
<evidence type="ECO:0000256" key="7">
    <source>
        <dbReference type="ARBA" id="ARBA00022771"/>
    </source>
</evidence>
<dbReference type="InterPro" id="IPR016136">
    <property type="entry name" value="DNA_helicase_N/primase_C"/>
</dbReference>
<evidence type="ECO:0000256" key="2">
    <source>
        <dbReference type="ARBA" id="ARBA00022515"/>
    </source>
</evidence>
<keyword evidence="10 12" id="KW-0238">DNA-binding</keyword>
<reference evidence="16 17" key="1">
    <citation type="submission" date="2018-07" db="EMBL/GenBank/DDBJ databases">
        <title>Genomic Encyclopedia of Type Strains, Phase IV (KMG-IV): sequencing the most valuable type-strain genomes for metagenomic binning, comparative biology and taxonomic classification.</title>
        <authorList>
            <person name="Goeker M."/>
        </authorList>
    </citation>
    <scope>NUCLEOTIDE SEQUENCE [LARGE SCALE GENOMIC DNA]</scope>
    <source>
        <strain evidence="16 17">DSM 27016</strain>
    </source>
</reference>
<keyword evidence="3 12" id="KW-0808">Transferase</keyword>
<dbReference type="GO" id="GO:0003899">
    <property type="term" value="F:DNA-directed RNA polymerase activity"/>
    <property type="evidence" value="ECO:0007669"/>
    <property type="project" value="UniProtKB-UniRule"/>
</dbReference>
<comment type="subunit">
    <text evidence="12">Monomer. Interacts with DnaB.</text>
</comment>
<dbReference type="PROSITE" id="PS50880">
    <property type="entry name" value="TOPRIM"/>
    <property type="match status" value="1"/>
</dbReference>
<dbReference type="PIRSF" id="PIRSF002811">
    <property type="entry name" value="DnaG"/>
    <property type="match status" value="1"/>
</dbReference>
<dbReference type="FunFam" id="3.40.1360.10:FF:000002">
    <property type="entry name" value="DNA primase"/>
    <property type="match status" value="1"/>
</dbReference>
<feature type="domain" description="Toprim" evidence="15">
    <location>
        <begin position="256"/>
        <end position="337"/>
    </location>
</feature>
<dbReference type="InterPro" id="IPR036977">
    <property type="entry name" value="DNA_primase_Znf_CHC2"/>
</dbReference>
<keyword evidence="8 12" id="KW-0862">Zinc</keyword>
<evidence type="ECO:0000256" key="11">
    <source>
        <dbReference type="ARBA" id="ARBA00023163"/>
    </source>
</evidence>
<dbReference type="EMBL" id="QPJT01000016">
    <property type="protein sequence ID" value="RCX13817.1"/>
    <property type="molecule type" value="Genomic_DNA"/>
</dbReference>
<dbReference type="InterPro" id="IPR034151">
    <property type="entry name" value="TOPRIM_DnaG_bac"/>
</dbReference>
<dbReference type="Pfam" id="PF08275">
    <property type="entry name" value="DNAG_N"/>
    <property type="match status" value="1"/>
</dbReference>
<evidence type="ECO:0000313" key="17">
    <source>
        <dbReference type="Proteomes" id="UP000253034"/>
    </source>
</evidence>
<dbReference type="FunFam" id="3.90.980.10:FF:000001">
    <property type="entry name" value="DNA primase"/>
    <property type="match status" value="1"/>
</dbReference>
<dbReference type="GO" id="GO:0000428">
    <property type="term" value="C:DNA-directed RNA polymerase complex"/>
    <property type="evidence" value="ECO:0007669"/>
    <property type="project" value="UniProtKB-KW"/>
</dbReference>
<gene>
    <name evidence="12" type="primary">dnaG</name>
    <name evidence="16" type="ORF">DFR58_11651</name>
</gene>
<dbReference type="Pfam" id="PF13155">
    <property type="entry name" value="Toprim_2"/>
    <property type="match status" value="1"/>
</dbReference>
<dbReference type="Gene3D" id="1.10.860.10">
    <property type="entry name" value="DNAb Helicase, Chain A"/>
    <property type="match status" value="1"/>
</dbReference>
<name>A0A369B055_9FIRM</name>
<evidence type="ECO:0000256" key="4">
    <source>
        <dbReference type="ARBA" id="ARBA00022695"/>
    </source>
</evidence>
<dbReference type="GO" id="GO:0003677">
    <property type="term" value="F:DNA binding"/>
    <property type="evidence" value="ECO:0007669"/>
    <property type="project" value="UniProtKB-KW"/>
</dbReference>
<comment type="caution">
    <text evidence="16">The sequence shown here is derived from an EMBL/GenBank/DDBJ whole genome shotgun (WGS) entry which is preliminary data.</text>
</comment>
<dbReference type="PANTHER" id="PTHR30313">
    <property type="entry name" value="DNA PRIMASE"/>
    <property type="match status" value="1"/>
</dbReference>
<dbReference type="InterPro" id="IPR037068">
    <property type="entry name" value="DNA_primase_core_N_sf"/>
</dbReference>
<sequence>MYNNYPEELIEEVRINNDILDVVSQYVKLERKGRDYFGLCPFHKEKTPSFSVVPSKQIYYCFGCGKGGNVIHFIMSIENLDFINAVKFLADRARIQLPDGDGEEEKNKARIRQEIIKINTEAARFFYGSLNGKEGEKARQYLKNRSISGHIIRKFGIGYSPEDWSMLYKHLSAAGFDEGIIAESGLVLTNKKGGFYDRFRGRIMFPIFDIRGNIIGFGGRVIDSSMPKYMNSPETKVYNKSKNLYALNMAKNSGEKQLIVVEGYMDVISLHQNGIINTVASLGTALTESQGRLLKKYAEEIIIAYDADMAGQAATLRGLDLLNDIGCNVKVLQVPEGKDPDEYIRKNGEEGFRDLLKGSVSLIEYKLKLLKKQTATTATDEIEGKIVFLNKAAELMAKVDNLVEREMYVKKFSSEYDISPEALNSEVYKRLRPKGGFKALAGRPAGPVKKSGATNENPGEAKAIYDERMLLVLLCADSSIYKTVKADICIDDFTDEYNKHIAQMLVDRLDENKAVTPAELMNLLDSRYSSEFAGIVSEVSRCEDYKKAVYEKIKSIKLHATEKRMKELQLLLGNNSDSLQKGDVEKLKSEYISLAVKLKEQKSL</sequence>
<dbReference type="EC" id="2.7.7.101" evidence="12"/>
<dbReference type="SUPFAM" id="SSF56731">
    <property type="entry name" value="DNA primase core"/>
    <property type="match status" value="1"/>
</dbReference>
<proteinExistence type="inferred from homology"/>
<accession>A0A369B055</accession>